<name>A0A1G8GVX7_9FIRM</name>
<comment type="similarity">
    <text evidence="3 8">Belongs to the acetolactate synthase small subunit family.</text>
</comment>
<keyword evidence="6 8" id="KW-0100">Branched-chain amino acid biosynthesis</keyword>
<organism evidence="10 11">
    <name type="scientific">Desulfosporosinus hippei DSM 8344</name>
    <dbReference type="NCBI Taxonomy" id="1121419"/>
    <lineage>
        <taxon>Bacteria</taxon>
        <taxon>Bacillati</taxon>
        <taxon>Bacillota</taxon>
        <taxon>Clostridia</taxon>
        <taxon>Eubacteriales</taxon>
        <taxon>Desulfitobacteriaceae</taxon>
        <taxon>Desulfosporosinus</taxon>
    </lineage>
</organism>
<protein>
    <recommendedName>
        <fullName evidence="8">Acetolactate synthase small subunit</fullName>
        <shortName evidence="8">AHAS</shortName>
        <shortName evidence="8">ALS</shortName>
        <ecNumber evidence="8">2.2.1.6</ecNumber>
    </recommendedName>
    <alternativeName>
        <fullName evidence="8">Acetohydroxy-acid synthase small subunit</fullName>
    </alternativeName>
</protein>
<proteinExistence type="inferred from homology"/>
<dbReference type="SUPFAM" id="SSF55021">
    <property type="entry name" value="ACT-like"/>
    <property type="match status" value="2"/>
</dbReference>
<dbReference type="GO" id="GO:1990610">
    <property type="term" value="F:acetolactate synthase regulator activity"/>
    <property type="evidence" value="ECO:0007669"/>
    <property type="project" value="UniProtKB-UniRule"/>
</dbReference>
<evidence type="ECO:0000256" key="5">
    <source>
        <dbReference type="ARBA" id="ARBA00022605"/>
    </source>
</evidence>
<dbReference type="GO" id="GO:0009097">
    <property type="term" value="P:isoleucine biosynthetic process"/>
    <property type="evidence" value="ECO:0007669"/>
    <property type="project" value="UniProtKB-UniRule"/>
</dbReference>
<evidence type="ECO:0000256" key="2">
    <source>
        <dbReference type="ARBA" id="ARBA00005025"/>
    </source>
</evidence>
<dbReference type="EC" id="2.2.1.6" evidence="8"/>
<evidence type="ECO:0000313" key="11">
    <source>
        <dbReference type="Proteomes" id="UP000198656"/>
    </source>
</evidence>
<dbReference type="AlphaFoldDB" id="A0A1G8GVX7"/>
<dbReference type="InterPro" id="IPR054480">
    <property type="entry name" value="AHAS_small-like_ACT"/>
</dbReference>
<dbReference type="UniPathway" id="UPA00049">
    <property type="reaction ID" value="UER00059"/>
</dbReference>
<dbReference type="RefSeq" id="WP_092334936.1">
    <property type="nucleotide sequence ID" value="NZ_FNCP01000023.1"/>
</dbReference>
<dbReference type="UniPathway" id="UPA00047">
    <property type="reaction ID" value="UER00055"/>
</dbReference>
<dbReference type="InterPro" id="IPR045865">
    <property type="entry name" value="ACT-like_dom_sf"/>
</dbReference>
<dbReference type="STRING" id="1121419.SAMN05443529_12375"/>
<comment type="catalytic activity">
    <reaction evidence="7 8">
        <text>2 pyruvate + H(+) = (2S)-2-acetolactate + CO2</text>
        <dbReference type="Rhea" id="RHEA:25249"/>
        <dbReference type="ChEBI" id="CHEBI:15361"/>
        <dbReference type="ChEBI" id="CHEBI:15378"/>
        <dbReference type="ChEBI" id="CHEBI:16526"/>
        <dbReference type="ChEBI" id="CHEBI:58476"/>
        <dbReference type="EC" id="2.2.1.6"/>
    </reaction>
</comment>
<evidence type="ECO:0000313" key="10">
    <source>
        <dbReference type="EMBL" id="SDH98537.1"/>
    </source>
</evidence>
<dbReference type="NCBIfam" id="NF008864">
    <property type="entry name" value="PRK11895.1"/>
    <property type="match status" value="1"/>
</dbReference>
<dbReference type="InterPro" id="IPR039557">
    <property type="entry name" value="AHAS_ACT"/>
</dbReference>
<dbReference type="CDD" id="cd04878">
    <property type="entry name" value="ACT_AHAS"/>
    <property type="match status" value="1"/>
</dbReference>
<dbReference type="PANTHER" id="PTHR30239">
    <property type="entry name" value="ACETOLACTATE SYNTHASE SMALL SUBUNIT"/>
    <property type="match status" value="1"/>
</dbReference>
<evidence type="ECO:0000256" key="6">
    <source>
        <dbReference type="ARBA" id="ARBA00023304"/>
    </source>
</evidence>
<evidence type="ECO:0000256" key="1">
    <source>
        <dbReference type="ARBA" id="ARBA00004974"/>
    </source>
</evidence>
<dbReference type="InterPro" id="IPR002912">
    <property type="entry name" value="ACT_dom"/>
</dbReference>
<dbReference type="InterPro" id="IPR027271">
    <property type="entry name" value="Acetolactate_synth/TF_NikR_C"/>
</dbReference>
<evidence type="ECO:0000256" key="7">
    <source>
        <dbReference type="ARBA" id="ARBA00048670"/>
    </source>
</evidence>
<dbReference type="GO" id="GO:0009099">
    <property type="term" value="P:L-valine biosynthetic process"/>
    <property type="evidence" value="ECO:0007669"/>
    <property type="project" value="UniProtKB-UniRule"/>
</dbReference>
<keyword evidence="5 8" id="KW-0028">Amino-acid biosynthesis</keyword>
<evidence type="ECO:0000256" key="8">
    <source>
        <dbReference type="RuleBase" id="RU368092"/>
    </source>
</evidence>
<gene>
    <name evidence="10" type="ORF">SAMN05443529_12375</name>
</gene>
<accession>A0A1G8GVX7</accession>
<sequence>MEKRWLSLFVENDIGVLAKISGLFSGKAYNLESLTVGMTEDETVSRMTIRLISDDETFEQIKKQLNRCVEVIKVVDFTNTPIHMKELLFVKVRKCSKGDLDELFRIAEVFGVSITDYDKESVLMECVQTESKNNALISLLSSDFQSIEVVRGGSVAIESISITER</sequence>
<dbReference type="EMBL" id="FNCP01000023">
    <property type="protein sequence ID" value="SDH98537.1"/>
    <property type="molecule type" value="Genomic_DNA"/>
</dbReference>
<keyword evidence="8" id="KW-0808">Transferase</keyword>
<feature type="domain" description="ACT" evidence="9">
    <location>
        <begin position="5"/>
        <end position="79"/>
    </location>
</feature>
<keyword evidence="11" id="KW-1185">Reference proteome</keyword>
<dbReference type="PANTHER" id="PTHR30239:SF0">
    <property type="entry name" value="ACETOLACTATE SYNTHASE SMALL SUBUNIT 1, CHLOROPLASTIC"/>
    <property type="match status" value="1"/>
</dbReference>
<dbReference type="GO" id="GO:0005829">
    <property type="term" value="C:cytosol"/>
    <property type="evidence" value="ECO:0007669"/>
    <property type="project" value="TreeGrafter"/>
</dbReference>
<dbReference type="GO" id="GO:0003984">
    <property type="term" value="F:acetolactate synthase activity"/>
    <property type="evidence" value="ECO:0007669"/>
    <property type="project" value="UniProtKB-UniRule"/>
</dbReference>
<dbReference type="Pfam" id="PF10369">
    <property type="entry name" value="ALS_ss_C"/>
    <property type="match status" value="1"/>
</dbReference>
<dbReference type="NCBIfam" id="TIGR00119">
    <property type="entry name" value="acolac_sm"/>
    <property type="match status" value="1"/>
</dbReference>
<dbReference type="InterPro" id="IPR019455">
    <property type="entry name" value="Acetolactate_synth_ssu_C"/>
</dbReference>
<dbReference type="Pfam" id="PF22629">
    <property type="entry name" value="ACT_AHAS_ss"/>
    <property type="match status" value="1"/>
</dbReference>
<evidence type="ECO:0000259" key="9">
    <source>
        <dbReference type="PROSITE" id="PS51671"/>
    </source>
</evidence>
<comment type="function">
    <text evidence="8">Catalyzes the conversion of 2 pyruvate molecules into acetolactate in the first common step of the biosynthetic pathway of the branched-amino acids such as leucine, isoleucine, and valine.</text>
</comment>
<comment type="pathway">
    <text evidence="1 8">Amino-acid biosynthesis; L-isoleucine biosynthesis; L-isoleucine from 2-oxobutanoate: step 1/4.</text>
</comment>
<evidence type="ECO:0000256" key="3">
    <source>
        <dbReference type="ARBA" id="ARBA00006341"/>
    </source>
</evidence>
<reference evidence="11" key="1">
    <citation type="submission" date="2016-10" db="EMBL/GenBank/DDBJ databases">
        <authorList>
            <person name="Varghese N."/>
            <person name="Submissions S."/>
        </authorList>
    </citation>
    <scope>NUCLEOTIDE SEQUENCE [LARGE SCALE GENOMIC DNA]</scope>
    <source>
        <strain evidence="11">DSM 8344</strain>
    </source>
</reference>
<dbReference type="OrthoDB" id="9787365at2"/>
<dbReference type="InterPro" id="IPR004789">
    <property type="entry name" value="Acetalactate_synth_ssu"/>
</dbReference>
<comment type="subunit">
    <text evidence="4 8">Dimer of large and small chains.</text>
</comment>
<evidence type="ECO:0000256" key="4">
    <source>
        <dbReference type="ARBA" id="ARBA00011744"/>
    </source>
</evidence>
<dbReference type="Gene3D" id="3.30.70.1150">
    <property type="entry name" value="ACT-like. Chain A, domain 2"/>
    <property type="match status" value="1"/>
</dbReference>
<dbReference type="PROSITE" id="PS51671">
    <property type="entry name" value="ACT"/>
    <property type="match status" value="1"/>
</dbReference>
<comment type="pathway">
    <text evidence="2 8">Amino-acid biosynthesis; L-valine biosynthesis; L-valine from pyruvate: step 1/4.</text>
</comment>
<dbReference type="Gene3D" id="3.30.70.260">
    <property type="match status" value="1"/>
</dbReference>
<dbReference type="Proteomes" id="UP000198656">
    <property type="component" value="Unassembled WGS sequence"/>
</dbReference>